<keyword evidence="1" id="KW-0732">Signal</keyword>
<protein>
    <submittedName>
        <fullName evidence="2">Uncharacterized protein</fullName>
    </submittedName>
</protein>
<geneLocation type="mitochondrion" evidence="2"/>
<gene>
    <name evidence="2" type="ORF">ABT39_MTgene685</name>
</gene>
<name>A0A117NJ17_PICGL</name>
<dbReference type="AlphaFoldDB" id="A0A117NJ17"/>
<evidence type="ECO:0000256" key="1">
    <source>
        <dbReference type="SAM" id="SignalP"/>
    </source>
</evidence>
<sequence length="36" mass="4099">MPLIQALLCVWLKAVLKYEGLCSRAMMRGSTNQCNR</sequence>
<proteinExistence type="predicted"/>
<comment type="caution">
    <text evidence="2">The sequence shown here is derived from an EMBL/GenBank/DDBJ whole genome shotgun (WGS) entry which is preliminary data.</text>
</comment>
<accession>A0A117NJ17</accession>
<dbReference type="EMBL" id="LKAM01000001">
    <property type="protein sequence ID" value="KUM50841.1"/>
    <property type="molecule type" value="Genomic_DNA"/>
</dbReference>
<reference evidence="2" key="1">
    <citation type="journal article" date="2015" name="Genome Biol. Evol.">
        <title>Organellar Genomes of White Spruce (Picea glauca): Assembly and Annotation.</title>
        <authorList>
            <person name="Jackman S.D."/>
            <person name="Warren R.L."/>
            <person name="Gibb E.A."/>
            <person name="Vandervalk B.P."/>
            <person name="Mohamadi H."/>
            <person name="Chu J."/>
            <person name="Raymond A."/>
            <person name="Pleasance S."/>
            <person name="Coope R."/>
            <person name="Wildung M.R."/>
            <person name="Ritland C.E."/>
            <person name="Bousquet J."/>
            <person name="Jones S.J."/>
            <person name="Bohlmann J."/>
            <person name="Birol I."/>
        </authorList>
    </citation>
    <scope>NUCLEOTIDE SEQUENCE [LARGE SCALE GENOMIC DNA]</scope>
    <source>
        <tissue evidence="2">Flushing bud</tissue>
    </source>
</reference>
<feature type="chain" id="PRO_5007152075" evidence="1">
    <location>
        <begin position="18"/>
        <end position="36"/>
    </location>
</feature>
<organism evidence="2">
    <name type="scientific">Picea glauca</name>
    <name type="common">White spruce</name>
    <name type="synonym">Pinus glauca</name>
    <dbReference type="NCBI Taxonomy" id="3330"/>
    <lineage>
        <taxon>Eukaryota</taxon>
        <taxon>Viridiplantae</taxon>
        <taxon>Streptophyta</taxon>
        <taxon>Embryophyta</taxon>
        <taxon>Tracheophyta</taxon>
        <taxon>Spermatophyta</taxon>
        <taxon>Pinopsida</taxon>
        <taxon>Pinidae</taxon>
        <taxon>Conifers I</taxon>
        <taxon>Pinales</taxon>
        <taxon>Pinaceae</taxon>
        <taxon>Picea</taxon>
    </lineage>
</organism>
<feature type="signal peptide" evidence="1">
    <location>
        <begin position="1"/>
        <end position="17"/>
    </location>
</feature>
<evidence type="ECO:0000313" key="2">
    <source>
        <dbReference type="EMBL" id="KUM50841.1"/>
    </source>
</evidence>
<keyword evidence="2" id="KW-0496">Mitochondrion</keyword>